<organism evidence="1 2">
    <name type="scientific">Perspicuibacillus lycopersici</name>
    <dbReference type="NCBI Taxonomy" id="1325689"/>
    <lineage>
        <taxon>Bacteria</taxon>
        <taxon>Bacillati</taxon>
        <taxon>Bacillota</taxon>
        <taxon>Bacilli</taxon>
        <taxon>Bacillales</taxon>
        <taxon>Bacillaceae</taxon>
        <taxon>Perspicuibacillus</taxon>
    </lineage>
</organism>
<protein>
    <submittedName>
        <fullName evidence="1">Uncharacterized protein</fullName>
    </submittedName>
</protein>
<accession>A0AAE3LQH6</accession>
<reference evidence="1" key="1">
    <citation type="submission" date="2022-10" db="EMBL/GenBank/DDBJ databases">
        <title>Description of Fervidibacillus gen. nov. in the family Fervidibacillaceae fam. nov. with two species, Fervidibacillus albus sp. nov., and Fervidibacillus halotolerans sp. nov., isolated from tidal flat sediments.</title>
        <authorList>
            <person name="Kwon K.K."/>
            <person name="Yang S.-H."/>
        </authorList>
    </citation>
    <scope>NUCLEOTIDE SEQUENCE</scope>
    <source>
        <strain evidence="1">JCM 19140</strain>
    </source>
</reference>
<dbReference type="AlphaFoldDB" id="A0AAE3LQH6"/>
<comment type="caution">
    <text evidence="1">The sequence shown here is derived from an EMBL/GenBank/DDBJ whole genome shotgun (WGS) entry which is preliminary data.</text>
</comment>
<dbReference type="RefSeq" id="WP_263072748.1">
    <property type="nucleotide sequence ID" value="NZ_JAOUSF010000003.1"/>
</dbReference>
<dbReference type="EMBL" id="JAOUSF010000003">
    <property type="protein sequence ID" value="MCU9613509.1"/>
    <property type="molecule type" value="Genomic_DNA"/>
</dbReference>
<proteinExistence type="predicted"/>
<keyword evidence="2" id="KW-1185">Reference proteome</keyword>
<evidence type="ECO:0000313" key="1">
    <source>
        <dbReference type="EMBL" id="MCU9613509.1"/>
    </source>
</evidence>
<name>A0AAE3LQH6_9BACI</name>
<dbReference type="Proteomes" id="UP001209318">
    <property type="component" value="Unassembled WGS sequence"/>
</dbReference>
<evidence type="ECO:0000313" key="2">
    <source>
        <dbReference type="Proteomes" id="UP001209318"/>
    </source>
</evidence>
<gene>
    <name evidence="1" type="ORF">OEV98_08055</name>
</gene>
<sequence length="92" mass="10365">MDEIYEESYFEGEPPHLKKSEDSFGYGTAIRTFSIVNTTTTPLGFEVTLNLDLDSGYELEGAKLMLSHEDLEGYETTDVHQAVTFALGFFEQ</sequence>